<feature type="domain" description="TonB-dependent receptor-like beta-barrel" evidence="10">
    <location>
        <begin position="578"/>
        <end position="1103"/>
    </location>
</feature>
<dbReference type="InterPro" id="IPR023996">
    <property type="entry name" value="TonB-dep_OMP_SusC/RagA"/>
</dbReference>
<dbReference type="SUPFAM" id="SSF56935">
    <property type="entry name" value="Porins"/>
    <property type="match status" value="1"/>
</dbReference>
<gene>
    <name evidence="12" type="ORF">HNQ92_001929</name>
</gene>
<evidence type="ECO:0000313" key="13">
    <source>
        <dbReference type="Proteomes" id="UP000557307"/>
    </source>
</evidence>
<dbReference type="Gene3D" id="2.60.40.1120">
    <property type="entry name" value="Carboxypeptidase-like, regulatory domain"/>
    <property type="match status" value="1"/>
</dbReference>
<accession>A0A840TRE0</accession>
<evidence type="ECO:0000256" key="2">
    <source>
        <dbReference type="ARBA" id="ARBA00022448"/>
    </source>
</evidence>
<proteinExistence type="inferred from homology"/>
<dbReference type="Pfam" id="PF13715">
    <property type="entry name" value="CarbopepD_reg_2"/>
    <property type="match status" value="1"/>
</dbReference>
<evidence type="ECO:0000256" key="8">
    <source>
        <dbReference type="PROSITE-ProRule" id="PRU01360"/>
    </source>
</evidence>
<comment type="caution">
    <text evidence="12">The sequence shown here is derived from an EMBL/GenBank/DDBJ whole genome shotgun (WGS) entry which is preliminary data.</text>
</comment>
<dbReference type="EMBL" id="JACHGF010000002">
    <property type="protein sequence ID" value="MBB5283803.1"/>
    <property type="molecule type" value="Genomic_DNA"/>
</dbReference>
<dbReference type="NCBIfam" id="TIGR04057">
    <property type="entry name" value="SusC_RagA_signa"/>
    <property type="match status" value="1"/>
</dbReference>
<keyword evidence="2 8" id="KW-0813">Transport</keyword>
<dbReference type="Gene3D" id="2.40.170.20">
    <property type="entry name" value="TonB-dependent receptor, beta-barrel domain"/>
    <property type="match status" value="1"/>
</dbReference>
<keyword evidence="3 8" id="KW-1134">Transmembrane beta strand</keyword>
<keyword evidence="5 9" id="KW-0798">TonB box</keyword>
<evidence type="ECO:0000256" key="3">
    <source>
        <dbReference type="ARBA" id="ARBA00022452"/>
    </source>
</evidence>
<dbReference type="InterPro" id="IPR036942">
    <property type="entry name" value="Beta-barrel_TonB_sf"/>
</dbReference>
<dbReference type="InterPro" id="IPR037066">
    <property type="entry name" value="Plug_dom_sf"/>
</dbReference>
<evidence type="ECO:0000259" key="10">
    <source>
        <dbReference type="Pfam" id="PF00593"/>
    </source>
</evidence>
<dbReference type="Pfam" id="PF00593">
    <property type="entry name" value="TonB_dep_Rec_b-barrel"/>
    <property type="match status" value="1"/>
</dbReference>
<dbReference type="InterPro" id="IPR000531">
    <property type="entry name" value="Beta-barrel_TonB"/>
</dbReference>
<evidence type="ECO:0000256" key="6">
    <source>
        <dbReference type="ARBA" id="ARBA00023136"/>
    </source>
</evidence>
<dbReference type="Gene3D" id="2.170.130.10">
    <property type="entry name" value="TonB-dependent receptor, plug domain"/>
    <property type="match status" value="1"/>
</dbReference>
<keyword evidence="4 8" id="KW-0812">Transmembrane</keyword>
<keyword evidence="6 8" id="KW-0472">Membrane</keyword>
<evidence type="ECO:0000256" key="4">
    <source>
        <dbReference type="ARBA" id="ARBA00022692"/>
    </source>
</evidence>
<evidence type="ECO:0000256" key="5">
    <source>
        <dbReference type="ARBA" id="ARBA00023077"/>
    </source>
</evidence>
<dbReference type="PROSITE" id="PS52016">
    <property type="entry name" value="TONB_DEPENDENT_REC_3"/>
    <property type="match status" value="1"/>
</dbReference>
<dbReference type="Pfam" id="PF07715">
    <property type="entry name" value="Plug"/>
    <property type="match status" value="1"/>
</dbReference>
<evidence type="ECO:0000259" key="11">
    <source>
        <dbReference type="Pfam" id="PF07715"/>
    </source>
</evidence>
<evidence type="ECO:0000256" key="9">
    <source>
        <dbReference type="RuleBase" id="RU003357"/>
    </source>
</evidence>
<dbReference type="InterPro" id="IPR008969">
    <property type="entry name" value="CarboxyPept-like_regulatory"/>
</dbReference>
<dbReference type="SUPFAM" id="SSF49464">
    <property type="entry name" value="Carboxypeptidase regulatory domain-like"/>
    <property type="match status" value="1"/>
</dbReference>
<name>A0A840TRE0_9BACT</name>
<keyword evidence="13" id="KW-1185">Reference proteome</keyword>
<evidence type="ECO:0000256" key="7">
    <source>
        <dbReference type="ARBA" id="ARBA00023237"/>
    </source>
</evidence>
<dbReference type="InterPro" id="IPR012910">
    <property type="entry name" value="Plug_dom"/>
</dbReference>
<dbReference type="RefSeq" id="WP_184173490.1">
    <property type="nucleotide sequence ID" value="NZ_JACHGF010000002.1"/>
</dbReference>
<dbReference type="InterPro" id="IPR023997">
    <property type="entry name" value="TonB-dep_OMP_SusC/RagA_CS"/>
</dbReference>
<dbReference type="InterPro" id="IPR039426">
    <property type="entry name" value="TonB-dep_rcpt-like"/>
</dbReference>
<evidence type="ECO:0000313" key="12">
    <source>
        <dbReference type="EMBL" id="MBB5283803.1"/>
    </source>
</evidence>
<feature type="domain" description="TonB-dependent receptor plug" evidence="11">
    <location>
        <begin position="262"/>
        <end position="388"/>
    </location>
</feature>
<comment type="similarity">
    <text evidence="8 9">Belongs to the TonB-dependent receptor family.</text>
</comment>
<comment type="subcellular location">
    <subcellularLocation>
        <location evidence="1 8">Cell outer membrane</location>
        <topology evidence="1 8">Multi-pass membrane protein</topology>
    </subcellularLocation>
</comment>
<dbReference type="GO" id="GO:0009279">
    <property type="term" value="C:cell outer membrane"/>
    <property type="evidence" value="ECO:0007669"/>
    <property type="project" value="UniProtKB-SubCell"/>
</dbReference>
<protein>
    <submittedName>
        <fullName evidence="12">TonB-linked SusC/RagA family outer membrane protein</fullName>
    </submittedName>
</protein>
<keyword evidence="7 8" id="KW-0998">Cell outer membrane</keyword>
<dbReference type="Proteomes" id="UP000557307">
    <property type="component" value="Unassembled WGS sequence"/>
</dbReference>
<evidence type="ECO:0000256" key="1">
    <source>
        <dbReference type="ARBA" id="ARBA00004571"/>
    </source>
</evidence>
<organism evidence="12 13">
    <name type="scientific">Rhabdobacter roseus</name>
    <dbReference type="NCBI Taxonomy" id="1655419"/>
    <lineage>
        <taxon>Bacteria</taxon>
        <taxon>Pseudomonadati</taxon>
        <taxon>Bacteroidota</taxon>
        <taxon>Cytophagia</taxon>
        <taxon>Cytophagales</taxon>
        <taxon>Cytophagaceae</taxon>
        <taxon>Rhabdobacter</taxon>
    </lineage>
</organism>
<dbReference type="Gene3D" id="3.55.50.30">
    <property type="match status" value="1"/>
</dbReference>
<reference evidence="12 13" key="1">
    <citation type="submission" date="2020-08" db="EMBL/GenBank/DDBJ databases">
        <title>Genomic Encyclopedia of Type Strains, Phase IV (KMG-IV): sequencing the most valuable type-strain genomes for metagenomic binning, comparative biology and taxonomic classification.</title>
        <authorList>
            <person name="Goeker M."/>
        </authorList>
    </citation>
    <scope>NUCLEOTIDE SEQUENCE [LARGE SCALE GENOMIC DNA]</scope>
    <source>
        <strain evidence="12 13">DSM 105074</strain>
    </source>
</reference>
<dbReference type="NCBIfam" id="TIGR04056">
    <property type="entry name" value="OMP_RagA_SusC"/>
    <property type="match status" value="1"/>
</dbReference>
<sequence length="1244" mass="138231">MKKTLTKIGRVLYYVQSAMKYSAFLFAIVCSVTSMSIARDSYGQQLLDTPVSVQFTNATLSEALHHIAQQTRVQFVFVGAEPMEKKTTSLKVNKQSLRTVLPRLLQPFGLSYQVIENRIVIKGPASLPAGEKEESGTLQPIPQEARSQFHVSPELRRPNSPVIQIPSYLPIRITGRVSDEKGGALPGVNIIIQGTPQGTTTDSDGNFQLEVPDERTVLVFSFVGYMSQEVPVGNKTKLEIKLAVDERALEEVVVVGFGERRRKDLTGSVSTVTAEAIEKIGTASPQFALQGNATGVRVINTSGNPNDAPQIFVRGIGTWNGDSQPLYVVDGQILEPPRAGNEDEISGGGLNTPPNLFNLINPNDIESISVLKDASAAAVYGSRAANGVVLITTKKGKRGAPSVEFSTRLGIKNTPTYSMLNTPQFVDLTREMFTNSTNPDVSVERNLYGRQEPNDAVRLTSFSPQFDPESPYFLGNSPTYNWQDALVNRNAPNQTYDVKVSGANDRVDYYISAGLMEQEGLVNRNNFRRYTGAINLNVKVTDWLKVGVNYKYTSQLSTDYGGDILTVATAPPWQPLYDANNRYGYAPVLDPYRFGNAWQGIRIYGQGSKSNALALSDLNHGSFDINRSLGQFYVEVSPLAGLKFRGSLNLDYSKQDRFSLAAFSISNVFRIDGRDPRTESPNAPNSLGRMEHRINNTFNFQSDFTTSYTRTFANKHNLDLTAAVQDQRHSREFVNLSSENLTYLTEDPKNTGYGNDLANNSSIYGRSMRFWFGLVGRASYNYDSKYYLDFSYRRDASNGFDKAYRWGNFYSIAGAWRISNESFFNLPFVDDLKIRGGWGQAGNDQAAVGRYAFLSRVNTGLTSYRWGSGAGNAIGNISLGAMVNDFPNPALSWEVSTTTYLGLDAYLLKNKMNVTLEWYNRVTSGILQTVDLPLSVGTNNPLFNIGEMENKGLDVLVGYSNNIRDFSYNISGNISFVRNRVTKLYQGQPLFIAGLLERNPADIARIEEGRSVGVIWGYKVGGIFQSQDEIDAHFANTPDSNVGNINFVEPGDMYFQDIHGNPTETERFYSKTPDGRINENDRTEIGNTIPGYTYGFNLSLAWKGFDISTSFYGEGDVQKINFERRSMEAMSGGGPNYMATTLDRWTPENRQSGMPRAVFGDPAGNNRISDRWVESAAFFRLNNWQLGYTVPTMALSKINNVVRSLRFYVGGENNLYLFRWTGIDPVNGSFPLPRTFSVGLNVRF</sequence>
<dbReference type="AlphaFoldDB" id="A0A840TRE0"/>